<dbReference type="Proteomes" id="UP000255265">
    <property type="component" value="Unassembled WGS sequence"/>
</dbReference>
<gene>
    <name evidence="3" type="ORF">DFR41_115104</name>
</gene>
<dbReference type="Pfam" id="PF00563">
    <property type="entry name" value="EAL"/>
    <property type="match status" value="1"/>
</dbReference>
<accession>A0A370F4U5</accession>
<dbReference type="SUPFAM" id="SSF141868">
    <property type="entry name" value="EAL domain-like"/>
    <property type="match status" value="1"/>
</dbReference>
<dbReference type="InterPro" id="IPR003018">
    <property type="entry name" value="GAF"/>
</dbReference>
<dbReference type="SMART" id="SM00052">
    <property type="entry name" value="EAL"/>
    <property type="match status" value="1"/>
</dbReference>
<dbReference type="InterPro" id="IPR029016">
    <property type="entry name" value="GAF-like_dom_sf"/>
</dbReference>
<dbReference type="EMBL" id="QQAV01000015">
    <property type="protein sequence ID" value="RDI18187.1"/>
    <property type="molecule type" value="Genomic_DNA"/>
</dbReference>
<organism evidence="3 4">
    <name type="scientific">Pseudacidovorax intermedius</name>
    <dbReference type="NCBI Taxonomy" id="433924"/>
    <lineage>
        <taxon>Bacteria</taxon>
        <taxon>Pseudomonadati</taxon>
        <taxon>Pseudomonadota</taxon>
        <taxon>Betaproteobacteria</taxon>
        <taxon>Burkholderiales</taxon>
        <taxon>Comamonadaceae</taxon>
        <taxon>Pseudacidovorax</taxon>
    </lineage>
</organism>
<keyword evidence="4" id="KW-1185">Reference proteome</keyword>
<dbReference type="InterPro" id="IPR035919">
    <property type="entry name" value="EAL_sf"/>
</dbReference>
<reference evidence="3 4" key="1">
    <citation type="submission" date="2018-07" db="EMBL/GenBank/DDBJ databases">
        <title>Genomic Encyclopedia of Type Strains, Phase IV (KMG-IV): sequencing the most valuable type-strain genomes for metagenomic binning, comparative biology and taxonomic classification.</title>
        <authorList>
            <person name="Goeker M."/>
        </authorList>
    </citation>
    <scope>NUCLEOTIDE SEQUENCE [LARGE SCALE GENOMIC DNA]</scope>
    <source>
        <strain evidence="3 4">DSM 21352</strain>
    </source>
</reference>
<comment type="caution">
    <text evidence="3">The sequence shown here is derived from an EMBL/GenBank/DDBJ whole genome shotgun (WGS) entry which is preliminary data.</text>
</comment>
<feature type="domain" description="EAL" evidence="2">
    <location>
        <begin position="171"/>
        <end position="413"/>
    </location>
</feature>
<evidence type="ECO:0000313" key="4">
    <source>
        <dbReference type="Proteomes" id="UP000255265"/>
    </source>
</evidence>
<dbReference type="SMART" id="SM00065">
    <property type="entry name" value="GAF"/>
    <property type="match status" value="1"/>
</dbReference>
<dbReference type="STRING" id="433924.NS331_04300"/>
<dbReference type="PROSITE" id="PS50883">
    <property type="entry name" value="EAL"/>
    <property type="match status" value="1"/>
</dbReference>
<feature type="region of interest" description="Disordered" evidence="1">
    <location>
        <begin position="1"/>
        <end position="25"/>
    </location>
</feature>
<dbReference type="SUPFAM" id="SSF55781">
    <property type="entry name" value="GAF domain-like"/>
    <property type="match status" value="1"/>
</dbReference>
<dbReference type="Gene3D" id="3.30.450.40">
    <property type="match status" value="1"/>
</dbReference>
<dbReference type="GO" id="GO:0071111">
    <property type="term" value="F:cyclic-guanylate-specific phosphodiesterase activity"/>
    <property type="evidence" value="ECO:0007669"/>
    <property type="project" value="InterPro"/>
</dbReference>
<sequence length="413" mass="44467">MQLPPAAPAGDSTAPGGASGQEEGAEGIQGVLTAVRRHLGMDVAFISHFETEERVFEYVDCAPGGPLRPLQHLAMSEGYCLKVVRGELPECIPDTSKLEAALEIPQTTSIPIGSHLSVPVRLKDGSIYGTLCCFSYLPNPALGEREMRLLHAFAEVVGLRMDERSASQRARESAAREVRDAMAKGAPRIVFQPVYNISQRAVRSFECLSRFDVAPQRPPDEWFRLADEAGVGLPLELCAIEKALQNLHAFPATCSLSVNCSPSLILSGRLEPVLSAMRVPSRVTLEITEHAIVQDYAALAASLAPLRALGAGVAVDDAGAGFASMRHILNLAPDIIKLDMSLTRNIHEDGKRRALAKGLTSFAHEIDSLVIAEGVESGDELEMLQRLDVDCAQGYFLARPLGLKEALAFSATH</sequence>
<proteinExistence type="predicted"/>
<protein>
    <submittedName>
        <fullName evidence="3">EAL domain-containing protein (Putative c-di-GMP-specific phosphodiesterase class I)</fullName>
    </submittedName>
</protein>
<dbReference type="InterPro" id="IPR001633">
    <property type="entry name" value="EAL_dom"/>
</dbReference>
<dbReference type="CDD" id="cd01948">
    <property type="entry name" value="EAL"/>
    <property type="match status" value="1"/>
</dbReference>
<evidence type="ECO:0000259" key="2">
    <source>
        <dbReference type="PROSITE" id="PS50883"/>
    </source>
</evidence>
<evidence type="ECO:0000313" key="3">
    <source>
        <dbReference type="EMBL" id="RDI18187.1"/>
    </source>
</evidence>
<dbReference type="PANTHER" id="PTHR33121:SF70">
    <property type="entry name" value="SIGNALING PROTEIN YKOW"/>
    <property type="match status" value="1"/>
</dbReference>
<dbReference type="PANTHER" id="PTHR33121">
    <property type="entry name" value="CYCLIC DI-GMP PHOSPHODIESTERASE PDEF"/>
    <property type="match status" value="1"/>
</dbReference>
<dbReference type="InterPro" id="IPR050706">
    <property type="entry name" value="Cyclic-di-GMP_PDE-like"/>
</dbReference>
<dbReference type="Pfam" id="PF01590">
    <property type="entry name" value="GAF"/>
    <property type="match status" value="1"/>
</dbReference>
<dbReference type="Gene3D" id="3.20.20.450">
    <property type="entry name" value="EAL domain"/>
    <property type="match status" value="1"/>
</dbReference>
<name>A0A370F4U5_9BURK</name>
<dbReference type="AlphaFoldDB" id="A0A370F4U5"/>
<evidence type="ECO:0000256" key="1">
    <source>
        <dbReference type="SAM" id="MobiDB-lite"/>
    </source>
</evidence>